<dbReference type="AlphaFoldDB" id="A0A285J0V1"/>
<feature type="domain" description="Alpha/beta hydrolase fold-3" evidence="2">
    <location>
        <begin position="80"/>
        <end position="287"/>
    </location>
</feature>
<dbReference type="Pfam" id="PF07859">
    <property type="entry name" value="Abhydrolase_3"/>
    <property type="match status" value="1"/>
</dbReference>
<sequence>MMTPPPFDPELKTVLDVVNQSITPTLLPSHLPALRGPGFTPTLEQLLEGRPITHEVRDADGVTVSIFRPAHPSEQAPGFFFTHVGGMIFGDRFVGVAPVVDYVERFGAVVVTVEYRLAPEHPAPAALEDSYTALVWTSKHAAELGIDPDKLITIGGSAGGGLAAGITLMARDRGFPALAGQVLMYAMLDEHNDSVSARQIDGIGIWDRTSNNTGWDFYLGDRRGTGRITAYESAARAGDLTNLPPTYVEAGSAEVFRDEDVAYASALWAAGGEAELHIWPGGYHLFELLAPDAALSTAARETRAAWIARLLARLSTVPHPVQEN</sequence>
<dbReference type="EMBL" id="OBDY01000014">
    <property type="protein sequence ID" value="SNY53527.1"/>
    <property type="molecule type" value="Genomic_DNA"/>
</dbReference>
<dbReference type="Gene3D" id="3.40.50.1820">
    <property type="entry name" value="alpha/beta hydrolase"/>
    <property type="match status" value="1"/>
</dbReference>
<gene>
    <name evidence="3" type="ORF">SAMN05421748_11438</name>
</gene>
<dbReference type="InterPro" id="IPR029058">
    <property type="entry name" value="AB_hydrolase_fold"/>
</dbReference>
<name>A0A285J0V1_9ACTN</name>
<dbReference type="GO" id="GO:0016787">
    <property type="term" value="F:hydrolase activity"/>
    <property type="evidence" value="ECO:0007669"/>
    <property type="project" value="UniProtKB-KW"/>
</dbReference>
<evidence type="ECO:0000313" key="3">
    <source>
        <dbReference type="EMBL" id="SNY53527.1"/>
    </source>
</evidence>
<proteinExistence type="predicted"/>
<dbReference type="InterPro" id="IPR013094">
    <property type="entry name" value="AB_hydrolase_3"/>
</dbReference>
<organism evidence="3 4">
    <name type="scientific">Paractinoplanes atraurantiacus</name>
    <dbReference type="NCBI Taxonomy" id="1036182"/>
    <lineage>
        <taxon>Bacteria</taxon>
        <taxon>Bacillati</taxon>
        <taxon>Actinomycetota</taxon>
        <taxon>Actinomycetes</taxon>
        <taxon>Micromonosporales</taxon>
        <taxon>Micromonosporaceae</taxon>
        <taxon>Paractinoplanes</taxon>
    </lineage>
</organism>
<reference evidence="3 4" key="1">
    <citation type="submission" date="2017-09" db="EMBL/GenBank/DDBJ databases">
        <authorList>
            <person name="Ehlers B."/>
            <person name="Leendertz F.H."/>
        </authorList>
    </citation>
    <scope>NUCLEOTIDE SEQUENCE [LARGE SCALE GENOMIC DNA]</scope>
    <source>
        <strain evidence="3 4">CGMCC 4.6857</strain>
    </source>
</reference>
<evidence type="ECO:0000259" key="2">
    <source>
        <dbReference type="Pfam" id="PF07859"/>
    </source>
</evidence>
<evidence type="ECO:0000313" key="4">
    <source>
        <dbReference type="Proteomes" id="UP000219612"/>
    </source>
</evidence>
<keyword evidence="1" id="KW-0378">Hydrolase</keyword>
<dbReference type="RefSeq" id="WP_097323134.1">
    <property type="nucleotide sequence ID" value="NZ_OBDY01000014.1"/>
</dbReference>
<accession>A0A285J0V1</accession>
<evidence type="ECO:0000256" key="1">
    <source>
        <dbReference type="ARBA" id="ARBA00022801"/>
    </source>
</evidence>
<dbReference type="InterPro" id="IPR050300">
    <property type="entry name" value="GDXG_lipolytic_enzyme"/>
</dbReference>
<dbReference type="Proteomes" id="UP000219612">
    <property type="component" value="Unassembled WGS sequence"/>
</dbReference>
<dbReference type="SUPFAM" id="SSF53474">
    <property type="entry name" value="alpha/beta-Hydrolases"/>
    <property type="match status" value="1"/>
</dbReference>
<keyword evidence="4" id="KW-1185">Reference proteome</keyword>
<dbReference type="PANTHER" id="PTHR48081:SF8">
    <property type="entry name" value="ALPHA_BETA HYDROLASE FOLD-3 DOMAIN-CONTAINING PROTEIN-RELATED"/>
    <property type="match status" value="1"/>
</dbReference>
<dbReference type="PANTHER" id="PTHR48081">
    <property type="entry name" value="AB HYDROLASE SUPERFAMILY PROTEIN C4A8.06C"/>
    <property type="match status" value="1"/>
</dbReference>
<protein>
    <submittedName>
        <fullName evidence="3">Acetyl esterase/lipase</fullName>
    </submittedName>
</protein>
<dbReference type="OrthoDB" id="3181909at2"/>